<organism evidence="6 7">
    <name type="scientific">Pedobacter africanus</name>
    <dbReference type="NCBI Taxonomy" id="151894"/>
    <lineage>
        <taxon>Bacteria</taxon>
        <taxon>Pseudomonadati</taxon>
        <taxon>Bacteroidota</taxon>
        <taxon>Sphingobacteriia</taxon>
        <taxon>Sphingobacteriales</taxon>
        <taxon>Sphingobacteriaceae</taxon>
        <taxon>Pedobacter</taxon>
    </lineage>
</organism>
<feature type="modified residue" description="4-aspartylphosphate" evidence="3">
    <location>
        <position position="55"/>
    </location>
</feature>
<keyword evidence="1 3" id="KW-0597">Phosphoprotein</keyword>
<evidence type="ECO:0000313" key="7">
    <source>
        <dbReference type="Proteomes" id="UP000192756"/>
    </source>
</evidence>
<proteinExistence type="predicted"/>
<dbReference type="InterPro" id="IPR058245">
    <property type="entry name" value="NreC/VraR/RcsB-like_REC"/>
</dbReference>
<dbReference type="OrthoDB" id="9797341at2"/>
<dbReference type="GO" id="GO:0000160">
    <property type="term" value="P:phosphorelay signal transduction system"/>
    <property type="evidence" value="ECO:0007669"/>
    <property type="project" value="InterPro"/>
</dbReference>
<reference evidence="7" key="1">
    <citation type="submission" date="2017-04" db="EMBL/GenBank/DDBJ databases">
        <authorList>
            <person name="Varghese N."/>
            <person name="Submissions S."/>
        </authorList>
    </citation>
    <scope>NUCLEOTIDE SEQUENCE [LARGE SCALE GENOMIC DNA]</scope>
    <source>
        <strain evidence="7">DSM 12126</strain>
    </source>
</reference>
<dbReference type="RefSeq" id="WP_084240350.1">
    <property type="nucleotide sequence ID" value="NZ_FWXT01000003.1"/>
</dbReference>
<dbReference type="InterPro" id="IPR039420">
    <property type="entry name" value="WalR-like"/>
</dbReference>
<name>A0A1W2DB81_9SPHI</name>
<dbReference type="SUPFAM" id="SSF46894">
    <property type="entry name" value="C-terminal effector domain of the bipartite response regulators"/>
    <property type="match status" value="1"/>
</dbReference>
<feature type="domain" description="HTH luxR-type" evidence="4">
    <location>
        <begin position="148"/>
        <end position="213"/>
    </location>
</feature>
<dbReference type="PRINTS" id="PR00038">
    <property type="entry name" value="HTHLUXR"/>
</dbReference>
<dbReference type="PANTHER" id="PTHR43214:SF43">
    <property type="entry name" value="TWO-COMPONENT RESPONSE REGULATOR"/>
    <property type="match status" value="1"/>
</dbReference>
<dbReference type="InterPro" id="IPR011006">
    <property type="entry name" value="CheY-like_superfamily"/>
</dbReference>
<dbReference type="Pfam" id="PF00196">
    <property type="entry name" value="GerE"/>
    <property type="match status" value="1"/>
</dbReference>
<dbReference type="InterPro" id="IPR000792">
    <property type="entry name" value="Tscrpt_reg_LuxR_C"/>
</dbReference>
<dbReference type="Proteomes" id="UP000192756">
    <property type="component" value="Unassembled WGS sequence"/>
</dbReference>
<dbReference type="SMART" id="SM00421">
    <property type="entry name" value="HTH_LUXR"/>
    <property type="match status" value="1"/>
</dbReference>
<evidence type="ECO:0000256" key="2">
    <source>
        <dbReference type="ARBA" id="ARBA00023125"/>
    </source>
</evidence>
<dbReference type="AlphaFoldDB" id="A0A1W2DB81"/>
<protein>
    <submittedName>
        <fullName evidence="6">Two component transcriptional regulator, LuxR family</fullName>
    </submittedName>
</protein>
<dbReference type="PANTHER" id="PTHR43214">
    <property type="entry name" value="TWO-COMPONENT RESPONSE REGULATOR"/>
    <property type="match status" value="1"/>
</dbReference>
<evidence type="ECO:0000256" key="1">
    <source>
        <dbReference type="ARBA" id="ARBA00022553"/>
    </source>
</evidence>
<dbReference type="Gene3D" id="3.40.50.2300">
    <property type="match status" value="1"/>
</dbReference>
<dbReference type="SUPFAM" id="SSF52172">
    <property type="entry name" value="CheY-like"/>
    <property type="match status" value="1"/>
</dbReference>
<dbReference type="STRING" id="151894.SAMN04488524_3551"/>
<gene>
    <name evidence="6" type="ORF">SAMN04488524_3551</name>
</gene>
<evidence type="ECO:0000256" key="3">
    <source>
        <dbReference type="PROSITE-ProRule" id="PRU00169"/>
    </source>
</evidence>
<dbReference type="CDD" id="cd17535">
    <property type="entry name" value="REC_NarL-like"/>
    <property type="match status" value="1"/>
</dbReference>
<dbReference type="PROSITE" id="PS50043">
    <property type="entry name" value="HTH_LUXR_2"/>
    <property type="match status" value="1"/>
</dbReference>
<evidence type="ECO:0000313" key="6">
    <source>
        <dbReference type="EMBL" id="SMC94514.1"/>
    </source>
</evidence>
<evidence type="ECO:0000259" key="4">
    <source>
        <dbReference type="PROSITE" id="PS50043"/>
    </source>
</evidence>
<keyword evidence="2" id="KW-0238">DNA-binding</keyword>
<dbReference type="Pfam" id="PF00072">
    <property type="entry name" value="Response_reg"/>
    <property type="match status" value="1"/>
</dbReference>
<evidence type="ECO:0000259" key="5">
    <source>
        <dbReference type="PROSITE" id="PS50110"/>
    </source>
</evidence>
<dbReference type="InterPro" id="IPR001789">
    <property type="entry name" value="Sig_transdc_resp-reg_receiver"/>
</dbReference>
<keyword evidence="7" id="KW-1185">Reference proteome</keyword>
<dbReference type="CDD" id="cd06170">
    <property type="entry name" value="LuxR_C_like"/>
    <property type="match status" value="1"/>
</dbReference>
<dbReference type="GO" id="GO:0003677">
    <property type="term" value="F:DNA binding"/>
    <property type="evidence" value="ECO:0007669"/>
    <property type="project" value="UniProtKB-KW"/>
</dbReference>
<accession>A0A1W2DB81</accession>
<dbReference type="PROSITE" id="PS50110">
    <property type="entry name" value="RESPONSE_REGULATORY"/>
    <property type="match status" value="1"/>
</dbReference>
<feature type="domain" description="Response regulatory" evidence="5">
    <location>
        <begin position="3"/>
        <end position="120"/>
    </location>
</feature>
<sequence length="216" mass="23924">MIQVVLAEDHNIVRNGIRMILEIDKGIHIAAEAVNGRQVLEYLSKADKTDVVLADVNMPELDGLALLKEIKTLGLDTKVVILSMHDNEKYISEAFIHGASGYLLKNVSADELIFALKHVHSGGQYLCSELAMKVFEKSIHCGPDILTISNEKIDFSAREIEVLHLIAEGLTNSEMSDKLFISKRTVEGHRQSLLEKTGSRNTAALIRYAVLNGFVQ</sequence>
<dbReference type="SMART" id="SM00448">
    <property type="entry name" value="REC"/>
    <property type="match status" value="1"/>
</dbReference>
<dbReference type="InterPro" id="IPR016032">
    <property type="entry name" value="Sig_transdc_resp-reg_C-effctor"/>
</dbReference>
<dbReference type="GO" id="GO:0006355">
    <property type="term" value="P:regulation of DNA-templated transcription"/>
    <property type="evidence" value="ECO:0007669"/>
    <property type="project" value="InterPro"/>
</dbReference>
<dbReference type="EMBL" id="FWXT01000003">
    <property type="protein sequence ID" value="SMC94514.1"/>
    <property type="molecule type" value="Genomic_DNA"/>
</dbReference>